<keyword evidence="1" id="KW-0732">Signal</keyword>
<organism evidence="3 4">
    <name type="scientific">Candidatus Desulfolinea nitratireducens</name>
    <dbReference type="NCBI Taxonomy" id="2841698"/>
    <lineage>
        <taxon>Bacteria</taxon>
        <taxon>Bacillati</taxon>
        <taxon>Chloroflexota</taxon>
        <taxon>Anaerolineae</taxon>
        <taxon>Anaerolineales</taxon>
        <taxon>Anaerolineales incertae sedis</taxon>
        <taxon>Candidatus Desulfolinea</taxon>
    </lineage>
</organism>
<dbReference type="GO" id="GO:0043171">
    <property type="term" value="P:peptide catabolic process"/>
    <property type="evidence" value="ECO:0007669"/>
    <property type="project" value="TreeGrafter"/>
</dbReference>
<evidence type="ECO:0000313" key="3">
    <source>
        <dbReference type="EMBL" id="MBC8335858.1"/>
    </source>
</evidence>
<proteinExistence type="predicted"/>
<dbReference type="PANTHER" id="PTHR11533:SF174">
    <property type="entry name" value="PUROMYCIN-SENSITIVE AMINOPEPTIDASE-RELATED"/>
    <property type="match status" value="1"/>
</dbReference>
<accession>A0A8J6NH78</accession>
<name>A0A8J6NH78_9CHLR</name>
<feature type="signal peptide" evidence="1">
    <location>
        <begin position="1"/>
        <end position="31"/>
    </location>
</feature>
<dbReference type="GO" id="GO:0005615">
    <property type="term" value="C:extracellular space"/>
    <property type="evidence" value="ECO:0007669"/>
    <property type="project" value="TreeGrafter"/>
</dbReference>
<feature type="domain" description="Peptidase M1 membrane alanine aminopeptidase" evidence="2">
    <location>
        <begin position="294"/>
        <end position="489"/>
    </location>
</feature>
<sequence length="498" mass="57252">MKRNILLSRNISKFIGVFLLFTLTSCSPTPASPAPTEAIQPPSETPLPATEITIPTETIIPTPSPIPMERAQYTLFAILDYAAKKVEVEESILYPNKSGETLNDLLLAVEPNYWPSGFVLHEIFVDEVPANYTLEGQRLIIPLTTPLTPNQSIEINLRYTLNLPFAEQGDPSVIRARIYGYTNRQVNLTNWYPFVVPRQNGEWILPEPWYFGEHLVYDAADYEVNFKTNDPAVVVAASANAESNAEWTRYKLEAGRAFVLSASPEFKVFSTEVGGIRVYSYYYPLFEIPAEEVLNVTAKAIELYSQLYGPYPHKSLSAVQGDFNDGMEYSALYFQSHGFYNTYDGTAQNYLTFVSAHETAHQWFFESVANNQADEPWLDEMLCTYSERIYYENYHPEAINWWWAARMFDYTPNTWVDLLVSENPTERAYWGSSYFHGAYFLEELRARIGDEVFFAFLKDYRTQNAQKIGTGDDFFRILREHTKVDFSDLTIKYFRAPH</sequence>
<dbReference type="GO" id="GO:0016020">
    <property type="term" value="C:membrane"/>
    <property type="evidence" value="ECO:0007669"/>
    <property type="project" value="TreeGrafter"/>
</dbReference>
<evidence type="ECO:0000313" key="4">
    <source>
        <dbReference type="Proteomes" id="UP000614469"/>
    </source>
</evidence>
<dbReference type="Gene3D" id="1.10.390.10">
    <property type="entry name" value="Neutral Protease Domain 2"/>
    <property type="match status" value="1"/>
</dbReference>
<evidence type="ECO:0000259" key="2">
    <source>
        <dbReference type="Pfam" id="PF01433"/>
    </source>
</evidence>
<dbReference type="AlphaFoldDB" id="A0A8J6NH78"/>
<dbReference type="GO" id="GO:0008270">
    <property type="term" value="F:zinc ion binding"/>
    <property type="evidence" value="ECO:0007669"/>
    <property type="project" value="InterPro"/>
</dbReference>
<reference evidence="3 4" key="1">
    <citation type="submission" date="2020-08" db="EMBL/GenBank/DDBJ databases">
        <title>Bridging the membrane lipid divide: bacteria of the FCB group superphylum have the potential to synthesize archaeal ether lipids.</title>
        <authorList>
            <person name="Villanueva L."/>
            <person name="Von Meijenfeldt F.A.B."/>
            <person name="Westbye A.B."/>
            <person name="Yadav S."/>
            <person name="Hopmans E.C."/>
            <person name="Dutilh B.E."/>
            <person name="Sinninghe Damste J.S."/>
        </authorList>
    </citation>
    <scope>NUCLEOTIDE SEQUENCE [LARGE SCALE GENOMIC DNA]</scope>
    <source>
        <strain evidence="3">NIOZ-UU36</strain>
    </source>
</reference>
<dbReference type="InterPro" id="IPR014782">
    <property type="entry name" value="Peptidase_M1_dom"/>
</dbReference>
<dbReference type="SUPFAM" id="SSF55486">
    <property type="entry name" value="Metalloproteases ('zincins'), catalytic domain"/>
    <property type="match status" value="1"/>
</dbReference>
<dbReference type="GO" id="GO:0005737">
    <property type="term" value="C:cytoplasm"/>
    <property type="evidence" value="ECO:0007669"/>
    <property type="project" value="TreeGrafter"/>
</dbReference>
<comment type="caution">
    <text evidence="3">The sequence shown here is derived from an EMBL/GenBank/DDBJ whole genome shotgun (WGS) entry which is preliminary data.</text>
</comment>
<dbReference type="Proteomes" id="UP000614469">
    <property type="component" value="Unassembled WGS sequence"/>
</dbReference>
<dbReference type="GO" id="GO:0070006">
    <property type="term" value="F:metalloaminopeptidase activity"/>
    <property type="evidence" value="ECO:0007669"/>
    <property type="project" value="TreeGrafter"/>
</dbReference>
<protein>
    <recommendedName>
        <fullName evidence="2">Peptidase M1 membrane alanine aminopeptidase domain-containing protein</fullName>
    </recommendedName>
</protein>
<dbReference type="PROSITE" id="PS51257">
    <property type="entry name" value="PROKAR_LIPOPROTEIN"/>
    <property type="match status" value="1"/>
</dbReference>
<dbReference type="InterPro" id="IPR050344">
    <property type="entry name" value="Peptidase_M1_aminopeptidases"/>
</dbReference>
<dbReference type="InterPro" id="IPR027268">
    <property type="entry name" value="Peptidase_M4/M1_CTD_sf"/>
</dbReference>
<dbReference type="Pfam" id="PF01433">
    <property type="entry name" value="Peptidase_M1"/>
    <property type="match status" value="1"/>
</dbReference>
<dbReference type="EMBL" id="JACNJN010000125">
    <property type="protein sequence ID" value="MBC8335858.1"/>
    <property type="molecule type" value="Genomic_DNA"/>
</dbReference>
<dbReference type="PANTHER" id="PTHR11533">
    <property type="entry name" value="PROTEASE M1 ZINC METALLOPROTEASE"/>
    <property type="match status" value="1"/>
</dbReference>
<dbReference type="GO" id="GO:0042277">
    <property type="term" value="F:peptide binding"/>
    <property type="evidence" value="ECO:0007669"/>
    <property type="project" value="TreeGrafter"/>
</dbReference>
<gene>
    <name evidence="3" type="ORF">H8E29_11360</name>
</gene>
<feature type="chain" id="PRO_5035220907" description="Peptidase M1 membrane alanine aminopeptidase domain-containing protein" evidence="1">
    <location>
        <begin position="32"/>
        <end position="498"/>
    </location>
</feature>
<evidence type="ECO:0000256" key="1">
    <source>
        <dbReference type="SAM" id="SignalP"/>
    </source>
</evidence>